<dbReference type="InterPro" id="IPR051922">
    <property type="entry name" value="Bact_Sporulation_Assoc"/>
</dbReference>
<sequence length="377" mass="41080">MRLLILFIAVLLSVTFPPEMPVLHAQPLSGNLIRVAILKGADSVTIDGTGVLALPDTGAAMALEPPFTVRSSGNRLLLNGLSCRTIRLSTPDRIKINGKSYRGLVELVAQGNGLLVINELPLEEYLVGVINSEISSTWPMEVIKVQAIIARTYAVAKRQERRTALFHLESTVLDQAYDGSDLEDSRAARGVHETEGQVLTYRGTVIQAFYHANSGGKTEASQNVWGMSLPYLQGVDCQYGATGSSSTWELSLPLSRIENALRAAGQKIGRISDIKTGPRNNRDRLINVLLVTDRGTVSMPATRFRMAVGSTVVKSTNFTVRVDNGTALFNGLGYGHGVGLCQWGARQRALDGFSYTEILSYYYPGTKLSMLSELRFK</sequence>
<dbReference type="PANTHER" id="PTHR30032">
    <property type="entry name" value="N-ACETYLMURAMOYL-L-ALANINE AMIDASE-RELATED"/>
    <property type="match status" value="1"/>
</dbReference>
<dbReference type="Proteomes" id="UP001295463">
    <property type="component" value="Chromosome"/>
</dbReference>
<organism evidence="2 3">
    <name type="scientific">Trichlorobacter ammonificans</name>
    <dbReference type="NCBI Taxonomy" id="2916410"/>
    <lineage>
        <taxon>Bacteria</taxon>
        <taxon>Pseudomonadati</taxon>
        <taxon>Thermodesulfobacteriota</taxon>
        <taxon>Desulfuromonadia</taxon>
        <taxon>Geobacterales</taxon>
        <taxon>Geobacteraceae</taxon>
        <taxon>Trichlorobacter</taxon>
    </lineage>
</organism>
<evidence type="ECO:0000259" key="1">
    <source>
        <dbReference type="Pfam" id="PF08486"/>
    </source>
</evidence>
<evidence type="ECO:0000313" key="3">
    <source>
        <dbReference type="Proteomes" id="UP001295463"/>
    </source>
</evidence>
<keyword evidence="3" id="KW-1185">Reference proteome</keyword>
<accession>A0ABM9D8V9</accession>
<dbReference type="RefSeq" id="WP_305732463.1">
    <property type="nucleotide sequence ID" value="NZ_OW150024.1"/>
</dbReference>
<name>A0ABM9D8V9_9BACT</name>
<gene>
    <name evidence="2" type="ORF">GEAMG1_1820</name>
</gene>
<dbReference type="InterPro" id="IPR013486">
    <property type="entry name" value="SpoIID/LytB"/>
</dbReference>
<protein>
    <submittedName>
        <fullName evidence="2">SpoIID/LytB domain protein</fullName>
    </submittedName>
</protein>
<dbReference type="EMBL" id="OW150024">
    <property type="protein sequence ID" value="CAH2031652.1"/>
    <property type="molecule type" value="Genomic_DNA"/>
</dbReference>
<feature type="domain" description="Sporulation stage II protein D amidase enhancer LytB N-terminal" evidence="1">
    <location>
        <begin position="111"/>
        <end position="201"/>
    </location>
</feature>
<dbReference type="NCBIfam" id="TIGR02669">
    <property type="entry name" value="SpoIID_LytB"/>
    <property type="match status" value="1"/>
</dbReference>
<dbReference type="PANTHER" id="PTHR30032:SF4">
    <property type="entry name" value="AMIDASE ENHANCER"/>
    <property type="match status" value="1"/>
</dbReference>
<dbReference type="InterPro" id="IPR013693">
    <property type="entry name" value="SpoIID/LytB_N"/>
</dbReference>
<evidence type="ECO:0000313" key="2">
    <source>
        <dbReference type="EMBL" id="CAH2031652.1"/>
    </source>
</evidence>
<reference evidence="2 3" key="1">
    <citation type="submission" date="2022-03" db="EMBL/GenBank/DDBJ databases">
        <authorList>
            <person name="Koch H."/>
        </authorList>
    </citation>
    <scope>NUCLEOTIDE SEQUENCE [LARGE SCALE GENOMIC DNA]</scope>
    <source>
        <strain evidence="2 3">G1</strain>
    </source>
</reference>
<proteinExistence type="predicted"/>
<dbReference type="Pfam" id="PF08486">
    <property type="entry name" value="SpoIID"/>
    <property type="match status" value="1"/>
</dbReference>